<name>A0A538TNJ9_UNCEI</name>
<keyword evidence="5" id="KW-0479">Metal-binding</keyword>
<keyword evidence="11" id="KW-0443">Lipid metabolism</keyword>
<keyword evidence="8" id="KW-0862">Zinc</keyword>
<reference evidence="16 17" key="1">
    <citation type="journal article" date="2019" name="Nat. Microbiol.">
        <title>Mediterranean grassland soil C-N compound turnover is dependent on rainfall and depth, and is mediated by genomically divergent microorganisms.</title>
        <authorList>
            <person name="Diamond S."/>
            <person name="Andeer P.F."/>
            <person name="Li Z."/>
            <person name="Crits-Christoph A."/>
            <person name="Burstein D."/>
            <person name="Anantharaman K."/>
            <person name="Lane K.R."/>
            <person name="Thomas B.C."/>
            <person name="Pan C."/>
            <person name="Northen T.R."/>
            <person name="Banfield J.F."/>
        </authorList>
    </citation>
    <scope>NUCLEOTIDE SEQUENCE [LARGE SCALE GENOMIC DNA]</scope>
    <source>
        <strain evidence="16">WS_9</strain>
    </source>
</reference>
<evidence type="ECO:0000256" key="8">
    <source>
        <dbReference type="ARBA" id="ARBA00022833"/>
    </source>
</evidence>
<dbReference type="Proteomes" id="UP000317691">
    <property type="component" value="Unassembled WGS sequence"/>
</dbReference>
<keyword evidence="4 14" id="KW-0812">Transmembrane</keyword>
<keyword evidence="10" id="KW-0560">Oxidoreductase</keyword>
<dbReference type="Pfam" id="PF04116">
    <property type="entry name" value="FA_hydroxylase"/>
    <property type="match status" value="1"/>
</dbReference>
<evidence type="ECO:0000256" key="4">
    <source>
        <dbReference type="ARBA" id="ARBA00022692"/>
    </source>
</evidence>
<accession>A0A538TNJ9</accession>
<evidence type="ECO:0000256" key="14">
    <source>
        <dbReference type="SAM" id="Phobius"/>
    </source>
</evidence>
<feature type="transmembrane region" description="Helical" evidence="14">
    <location>
        <begin position="118"/>
        <end position="140"/>
    </location>
</feature>
<dbReference type="GO" id="GO:0006633">
    <property type="term" value="P:fatty acid biosynthetic process"/>
    <property type="evidence" value="ECO:0007669"/>
    <property type="project" value="UniProtKB-KW"/>
</dbReference>
<dbReference type="AlphaFoldDB" id="A0A538TNJ9"/>
<feature type="transmembrane region" description="Helical" evidence="14">
    <location>
        <begin position="146"/>
        <end position="164"/>
    </location>
</feature>
<keyword evidence="9 14" id="KW-1133">Transmembrane helix</keyword>
<dbReference type="GO" id="GO:0005506">
    <property type="term" value="F:iron ion binding"/>
    <property type="evidence" value="ECO:0007669"/>
    <property type="project" value="InterPro"/>
</dbReference>
<dbReference type="GO" id="GO:0080132">
    <property type="term" value="F:fatty acid 2-hydroxylase activity"/>
    <property type="evidence" value="ECO:0007669"/>
    <property type="project" value="InterPro"/>
</dbReference>
<proteinExistence type="predicted"/>
<evidence type="ECO:0000313" key="17">
    <source>
        <dbReference type="Proteomes" id="UP000317691"/>
    </source>
</evidence>
<dbReference type="GO" id="GO:0016020">
    <property type="term" value="C:membrane"/>
    <property type="evidence" value="ECO:0007669"/>
    <property type="project" value="InterPro"/>
</dbReference>
<evidence type="ECO:0000256" key="3">
    <source>
        <dbReference type="ARBA" id="ARBA00022516"/>
    </source>
</evidence>
<comment type="caution">
    <text evidence="16">The sequence shown here is derived from an EMBL/GenBank/DDBJ whole genome shotgun (WGS) entry which is preliminary data.</text>
</comment>
<keyword evidence="6" id="KW-0256">Endoplasmic reticulum</keyword>
<dbReference type="EMBL" id="VBOZ01000014">
    <property type="protein sequence ID" value="TMQ65201.1"/>
    <property type="molecule type" value="Genomic_DNA"/>
</dbReference>
<keyword evidence="3" id="KW-0444">Lipid biosynthesis</keyword>
<protein>
    <submittedName>
        <fullName evidence="16">Fatty acid hydroxylase</fullName>
    </submittedName>
</protein>
<evidence type="ECO:0000259" key="15">
    <source>
        <dbReference type="Pfam" id="PF04116"/>
    </source>
</evidence>
<dbReference type="InterPro" id="IPR006694">
    <property type="entry name" value="Fatty_acid_hydroxylase"/>
</dbReference>
<dbReference type="PANTHER" id="PTHR12863:SF1">
    <property type="entry name" value="FATTY ACID 2-HYDROXYLASE"/>
    <property type="match status" value="1"/>
</dbReference>
<comment type="subcellular location">
    <subcellularLocation>
        <location evidence="2">Endoplasmic reticulum membrane</location>
        <topology evidence="2">Multi-pass membrane protein</topology>
    </subcellularLocation>
</comment>
<evidence type="ECO:0000256" key="11">
    <source>
        <dbReference type="ARBA" id="ARBA00023098"/>
    </source>
</evidence>
<evidence type="ECO:0000256" key="6">
    <source>
        <dbReference type="ARBA" id="ARBA00022824"/>
    </source>
</evidence>
<feature type="transmembrane region" description="Helical" evidence="14">
    <location>
        <begin position="28"/>
        <end position="54"/>
    </location>
</feature>
<feature type="transmembrane region" description="Helical" evidence="14">
    <location>
        <begin position="66"/>
        <end position="83"/>
    </location>
</feature>
<organism evidence="16 17">
    <name type="scientific">Eiseniibacteriota bacterium</name>
    <dbReference type="NCBI Taxonomy" id="2212470"/>
    <lineage>
        <taxon>Bacteria</taxon>
        <taxon>Candidatus Eiseniibacteriota</taxon>
    </lineage>
</organism>
<evidence type="ECO:0000256" key="1">
    <source>
        <dbReference type="ARBA" id="ARBA00001947"/>
    </source>
</evidence>
<dbReference type="InterPro" id="IPR014430">
    <property type="entry name" value="Scs7"/>
</dbReference>
<evidence type="ECO:0000256" key="12">
    <source>
        <dbReference type="ARBA" id="ARBA00023136"/>
    </source>
</evidence>
<evidence type="ECO:0000256" key="2">
    <source>
        <dbReference type="ARBA" id="ARBA00004477"/>
    </source>
</evidence>
<evidence type="ECO:0000256" key="7">
    <source>
        <dbReference type="ARBA" id="ARBA00022832"/>
    </source>
</evidence>
<keyword evidence="12 14" id="KW-0472">Membrane</keyword>
<dbReference type="PANTHER" id="PTHR12863">
    <property type="entry name" value="FATTY ACID HYDROXYLASE"/>
    <property type="match status" value="1"/>
</dbReference>
<keyword evidence="7" id="KW-0276">Fatty acid metabolism</keyword>
<evidence type="ECO:0000256" key="10">
    <source>
        <dbReference type="ARBA" id="ARBA00023002"/>
    </source>
</evidence>
<gene>
    <name evidence="16" type="ORF">E6K79_05390</name>
</gene>
<sequence length="219" mass="25304">MSKANYADLPINHSEEPIRLFKSDFLEFFTHIHPAVVLLLYVPVVVFFLARSYAECVSAGSLTPLWGGYVAGILVWSCSEYLLHRFLFHYEPSQAWLKRVWYLIHGVHHEQPQCKTRLVMPPILSVPLAFLFYGLFHLVVGMVLGAPTWTGPLFAGFITGYIMYDMTHYATHHLSMNWGFLRFLKRYHLLHHYKTPDVRFGISSPIWDFVFGTKPPKGS</sequence>
<comment type="cofactor">
    <cofactor evidence="1">
        <name>Zn(2+)</name>
        <dbReference type="ChEBI" id="CHEBI:29105"/>
    </cofactor>
</comment>
<evidence type="ECO:0000256" key="5">
    <source>
        <dbReference type="ARBA" id="ARBA00022723"/>
    </source>
</evidence>
<feature type="domain" description="Fatty acid hydroxylase" evidence="15">
    <location>
        <begin position="70"/>
        <end position="213"/>
    </location>
</feature>
<evidence type="ECO:0000313" key="16">
    <source>
        <dbReference type="EMBL" id="TMQ65201.1"/>
    </source>
</evidence>
<evidence type="ECO:0000256" key="13">
    <source>
        <dbReference type="ARBA" id="ARBA00023160"/>
    </source>
</evidence>
<keyword evidence="13" id="KW-0275">Fatty acid biosynthesis</keyword>
<evidence type="ECO:0000256" key="9">
    <source>
        <dbReference type="ARBA" id="ARBA00022989"/>
    </source>
</evidence>